<feature type="region of interest" description="Disordered" evidence="1">
    <location>
        <begin position="1"/>
        <end position="26"/>
    </location>
</feature>
<dbReference type="AlphaFoldDB" id="A0A1P8V0S4"/>
<accession>A0A1P8V0S4</accession>
<dbReference type="KEGG" id="paby:Ga0080574_TMP4970"/>
<name>A0A1P8V0S4_9RHOB</name>
<dbReference type="EMBL" id="CP015095">
    <property type="protein sequence ID" value="APZ55252.1"/>
    <property type="molecule type" value="Genomic_DNA"/>
</dbReference>
<gene>
    <name evidence="2" type="ORF">Ga0080574_TMP4970</name>
</gene>
<protein>
    <submittedName>
        <fullName evidence="2">Uncharacterized protein</fullName>
    </submittedName>
</protein>
<evidence type="ECO:0000313" key="3">
    <source>
        <dbReference type="Proteomes" id="UP000187059"/>
    </source>
</evidence>
<sequence>MCHGRLRASVARRSGKRIPAPPAAPLPSCEMPLRKARAKRVTCGFHSVVFSDARRIAP</sequence>
<keyword evidence="3" id="KW-1185">Reference proteome</keyword>
<reference evidence="2 3" key="1">
    <citation type="submission" date="2016-04" db="EMBL/GenBank/DDBJ databases">
        <title>Deep-sea bacteria in the southern Pacific.</title>
        <authorList>
            <person name="Tang K."/>
        </authorList>
    </citation>
    <scope>NUCLEOTIDE SEQUENCE [LARGE SCALE GENOMIC DNA]</scope>
    <source>
        <strain evidence="2 3">JLT2014</strain>
        <plasmid evidence="3">ppaby4</plasmid>
    </source>
</reference>
<proteinExistence type="predicted"/>
<evidence type="ECO:0000313" key="2">
    <source>
        <dbReference type="EMBL" id="APZ55252.1"/>
    </source>
</evidence>
<dbReference type="Proteomes" id="UP000187059">
    <property type="component" value="Plasmid pPABY4"/>
</dbReference>
<evidence type="ECO:0000256" key="1">
    <source>
        <dbReference type="SAM" id="MobiDB-lite"/>
    </source>
</evidence>
<keyword evidence="2" id="KW-0614">Plasmid</keyword>
<geneLocation type="plasmid" evidence="3">
    <name>ppaby4</name>
</geneLocation>
<organism evidence="2 3">
    <name type="scientific">Salipiger abyssi</name>
    <dbReference type="NCBI Taxonomy" id="1250539"/>
    <lineage>
        <taxon>Bacteria</taxon>
        <taxon>Pseudomonadati</taxon>
        <taxon>Pseudomonadota</taxon>
        <taxon>Alphaproteobacteria</taxon>
        <taxon>Rhodobacterales</taxon>
        <taxon>Roseobacteraceae</taxon>
        <taxon>Salipiger</taxon>
    </lineage>
</organism>